<feature type="compositionally biased region" description="Low complexity" evidence="1">
    <location>
        <begin position="22"/>
        <end position="31"/>
    </location>
</feature>
<evidence type="ECO:0000256" key="1">
    <source>
        <dbReference type="SAM" id="MobiDB-lite"/>
    </source>
</evidence>
<organism evidence="2">
    <name type="scientific">freshwater metagenome</name>
    <dbReference type="NCBI Taxonomy" id="449393"/>
    <lineage>
        <taxon>unclassified sequences</taxon>
        <taxon>metagenomes</taxon>
        <taxon>ecological metagenomes</taxon>
    </lineage>
</organism>
<sequence>MSRACTSTGVENVDPELTDDGTSTTSSEATSPPYKVMLPALTPIVPPLALVENVGESAWFPICVTWNLSAEKVATPPTACTVLTLSTVNSPSGELSETETFPVNPVTKLSYPSRASTVTVSMVTLLKTAFGPEVMVR</sequence>
<accession>A0A6J5ZL82</accession>
<reference evidence="2" key="1">
    <citation type="submission" date="2020-05" db="EMBL/GenBank/DDBJ databases">
        <authorList>
            <person name="Chiriac C."/>
            <person name="Salcher M."/>
            <person name="Ghai R."/>
            <person name="Kavagutti S V."/>
        </authorList>
    </citation>
    <scope>NUCLEOTIDE SEQUENCE</scope>
</reference>
<protein>
    <submittedName>
        <fullName evidence="2">Unannotated protein</fullName>
    </submittedName>
</protein>
<name>A0A6J5ZL82_9ZZZZ</name>
<gene>
    <name evidence="2" type="ORF">UFOPK3770_00977</name>
</gene>
<proteinExistence type="predicted"/>
<evidence type="ECO:0000313" key="2">
    <source>
        <dbReference type="EMBL" id="CAB4341280.1"/>
    </source>
</evidence>
<feature type="region of interest" description="Disordered" evidence="1">
    <location>
        <begin position="1"/>
        <end position="32"/>
    </location>
</feature>
<feature type="compositionally biased region" description="Polar residues" evidence="1">
    <location>
        <begin position="1"/>
        <end position="10"/>
    </location>
</feature>
<dbReference type="AlphaFoldDB" id="A0A6J5ZL82"/>
<dbReference type="EMBL" id="CAESAJ010000114">
    <property type="protein sequence ID" value="CAB4341280.1"/>
    <property type="molecule type" value="Genomic_DNA"/>
</dbReference>